<dbReference type="Proteomes" id="UP000237347">
    <property type="component" value="Unassembled WGS sequence"/>
</dbReference>
<proteinExistence type="predicted"/>
<evidence type="ECO:0000313" key="3">
    <source>
        <dbReference type="Proteomes" id="UP000237347"/>
    </source>
</evidence>
<comment type="caution">
    <text evidence="2">The sequence shown here is derived from an EMBL/GenBank/DDBJ whole genome shotgun (WGS) entry which is preliminary data.</text>
</comment>
<keyword evidence="1" id="KW-0812">Transmembrane</keyword>
<gene>
    <name evidence="2" type="ORF">CFP56_026514</name>
</gene>
<protein>
    <submittedName>
        <fullName evidence="2">Uncharacterized protein</fullName>
    </submittedName>
</protein>
<dbReference type="AlphaFoldDB" id="A0AAW0K1Y7"/>
<name>A0AAW0K1Y7_QUESU</name>
<keyword evidence="3" id="KW-1185">Reference proteome</keyword>
<accession>A0AAW0K1Y7</accession>
<keyword evidence="1" id="KW-0472">Membrane</keyword>
<evidence type="ECO:0000313" key="2">
    <source>
        <dbReference type="EMBL" id="KAK7832496.1"/>
    </source>
</evidence>
<feature type="transmembrane region" description="Helical" evidence="1">
    <location>
        <begin position="6"/>
        <end position="28"/>
    </location>
</feature>
<keyword evidence="1" id="KW-1133">Transmembrane helix</keyword>
<evidence type="ECO:0000256" key="1">
    <source>
        <dbReference type="SAM" id="Phobius"/>
    </source>
</evidence>
<organism evidence="2 3">
    <name type="scientific">Quercus suber</name>
    <name type="common">Cork oak</name>
    <dbReference type="NCBI Taxonomy" id="58331"/>
    <lineage>
        <taxon>Eukaryota</taxon>
        <taxon>Viridiplantae</taxon>
        <taxon>Streptophyta</taxon>
        <taxon>Embryophyta</taxon>
        <taxon>Tracheophyta</taxon>
        <taxon>Spermatophyta</taxon>
        <taxon>Magnoliopsida</taxon>
        <taxon>eudicotyledons</taxon>
        <taxon>Gunneridae</taxon>
        <taxon>Pentapetalae</taxon>
        <taxon>rosids</taxon>
        <taxon>fabids</taxon>
        <taxon>Fagales</taxon>
        <taxon>Fagaceae</taxon>
        <taxon>Quercus</taxon>
    </lineage>
</organism>
<reference evidence="2 3" key="1">
    <citation type="journal article" date="2018" name="Sci. Data">
        <title>The draft genome sequence of cork oak.</title>
        <authorList>
            <person name="Ramos A.M."/>
            <person name="Usie A."/>
            <person name="Barbosa P."/>
            <person name="Barros P.M."/>
            <person name="Capote T."/>
            <person name="Chaves I."/>
            <person name="Simoes F."/>
            <person name="Abreu I."/>
            <person name="Carrasquinho I."/>
            <person name="Faro C."/>
            <person name="Guimaraes J.B."/>
            <person name="Mendonca D."/>
            <person name="Nobrega F."/>
            <person name="Rodrigues L."/>
            <person name="Saibo N.J.M."/>
            <person name="Varela M.C."/>
            <person name="Egas C."/>
            <person name="Matos J."/>
            <person name="Miguel C.M."/>
            <person name="Oliveira M.M."/>
            <person name="Ricardo C.P."/>
            <person name="Goncalves S."/>
        </authorList>
    </citation>
    <scope>NUCLEOTIDE SEQUENCE [LARGE SCALE GENOMIC DNA]</scope>
    <source>
        <strain evidence="3">cv. HL8</strain>
    </source>
</reference>
<dbReference type="EMBL" id="PKMF04000424">
    <property type="protein sequence ID" value="KAK7832496.1"/>
    <property type="molecule type" value="Genomic_DNA"/>
</dbReference>
<sequence>MKSSLWHHTSLFILFIRCLGMSQFMLLARMSMMNLLWLK</sequence>